<dbReference type="AlphaFoldDB" id="A0A410P7H6"/>
<dbReference type="KEGG" id="vai:BU251_08650"/>
<dbReference type="OrthoDB" id="269208at2"/>
<dbReference type="Pfam" id="PF07998">
    <property type="entry name" value="Peptidase_M54"/>
    <property type="match status" value="1"/>
</dbReference>
<comment type="cofactor">
    <cofactor evidence="1">
        <name>Zn(2+)</name>
        <dbReference type="ChEBI" id="CHEBI:29105"/>
    </cofactor>
</comment>
<dbReference type="PIRSF" id="PIRSF005785">
    <property type="entry name" value="Zn-prot_arch"/>
    <property type="match status" value="1"/>
</dbReference>
<dbReference type="EMBL" id="CP019384">
    <property type="protein sequence ID" value="QAT18073.1"/>
    <property type="molecule type" value="Genomic_DNA"/>
</dbReference>
<organism evidence="7 8">
    <name type="scientific">Velamenicoccus archaeovorus</name>
    <dbReference type="NCBI Taxonomy" id="1930593"/>
    <lineage>
        <taxon>Bacteria</taxon>
        <taxon>Pseudomonadati</taxon>
        <taxon>Candidatus Omnitrophota</taxon>
        <taxon>Candidatus Velamenicoccus</taxon>
    </lineage>
</organism>
<dbReference type="PANTHER" id="PTHR15910">
    <property type="entry name" value="ARCHAEMETZINCIN"/>
    <property type="match status" value="1"/>
</dbReference>
<evidence type="ECO:0008006" key="9">
    <source>
        <dbReference type="Google" id="ProtNLM"/>
    </source>
</evidence>
<evidence type="ECO:0000256" key="2">
    <source>
        <dbReference type="ARBA" id="ARBA00022670"/>
    </source>
</evidence>
<evidence type="ECO:0000256" key="1">
    <source>
        <dbReference type="ARBA" id="ARBA00001947"/>
    </source>
</evidence>
<keyword evidence="4" id="KW-0378">Hydrolase</keyword>
<evidence type="ECO:0000256" key="5">
    <source>
        <dbReference type="ARBA" id="ARBA00022833"/>
    </source>
</evidence>
<name>A0A410P7H6_VELA1</name>
<accession>A0A410P7H6</accession>
<evidence type="ECO:0000256" key="4">
    <source>
        <dbReference type="ARBA" id="ARBA00022801"/>
    </source>
</evidence>
<evidence type="ECO:0000256" key="6">
    <source>
        <dbReference type="ARBA" id="ARBA00023049"/>
    </source>
</evidence>
<keyword evidence="3" id="KW-0479">Metal-binding</keyword>
<dbReference type="GO" id="GO:0006508">
    <property type="term" value="P:proteolysis"/>
    <property type="evidence" value="ECO:0007669"/>
    <property type="project" value="UniProtKB-KW"/>
</dbReference>
<dbReference type="Proteomes" id="UP000287243">
    <property type="component" value="Chromosome"/>
</dbReference>
<dbReference type="InterPro" id="IPR024079">
    <property type="entry name" value="MetalloPept_cat_dom_sf"/>
</dbReference>
<evidence type="ECO:0000313" key="8">
    <source>
        <dbReference type="Proteomes" id="UP000287243"/>
    </source>
</evidence>
<proteinExistence type="inferred from homology"/>
<keyword evidence="2" id="KW-0645">Protease</keyword>
<dbReference type="InterPro" id="IPR012962">
    <property type="entry name" value="Pept_M54_archaemetzincn"/>
</dbReference>
<protein>
    <recommendedName>
        <fullName evidence="9">Archaemetzincin</fullName>
    </recommendedName>
</protein>
<dbReference type="Gene3D" id="3.40.390.10">
    <property type="entry name" value="Collagenase (Catalytic Domain)"/>
    <property type="match status" value="1"/>
</dbReference>
<dbReference type="NCBIfam" id="NF033823">
    <property type="entry name" value="archmetzin"/>
    <property type="match status" value="1"/>
</dbReference>
<reference evidence="7 8" key="1">
    <citation type="submission" date="2017-01" db="EMBL/GenBank/DDBJ databases">
        <title>First insights into the biology of 'candidatus Vampirococcus archaeovorus'.</title>
        <authorList>
            <person name="Kizina J."/>
            <person name="Jordan S."/>
            <person name="Stueber K."/>
            <person name="Reinhardt R."/>
            <person name="Harder J."/>
        </authorList>
    </citation>
    <scope>NUCLEOTIDE SEQUENCE [LARGE SCALE GENOMIC DNA]</scope>
    <source>
        <strain evidence="7 8">LiM</strain>
    </source>
</reference>
<dbReference type="InterPro" id="IPR012091">
    <property type="entry name" value="Pept_M54_archaemetzncn_arc/bac"/>
</dbReference>
<dbReference type="GO" id="GO:0008270">
    <property type="term" value="F:zinc ion binding"/>
    <property type="evidence" value="ECO:0007669"/>
    <property type="project" value="InterPro"/>
</dbReference>
<evidence type="ECO:0000313" key="7">
    <source>
        <dbReference type="EMBL" id="QAT18073.1"/>
    </source>
</evidence>
<keyword evidence="8" id="KW-1185">Reference proteome</keyword>
<dbReference type="GO" id="GO:0008237">
    <property type="term" value="F:metallopeptidase activity"/>
    <property type="evidence" value="ECO:0007669"/>
    <property type="project" value="UniProtKB-KW"/>
</dbReference>
<keyword evidence="6" id="KW-0482">Metalloprotease</keyword>
<gene>
    <name evidence="7" type="ORF">BU251_08650</name>
</gene>
<evidence type="ECO:0000256" key="3">
    <source>
        <dbReference type="ARBA" id="ARBA00022723"/>
    </source>
</evidence>
<dbReference type="HAMAP" id="MF_01842">
    <property type="entry name" value="Archaemetzincin"/>
    <property type="match status" value="1"/>
</dbReference>
<dbReference type="SUPFAM" id="SSF55486">
    <property type="entry name" value="Metalloproteases ('zincins'), catalytic domain"/>
    <property type="match status" value="1"/>
</dbReference>
<dbReference type="PANTHER" id="PTHR15910:SF1">
    <property type="entry name" value="ARCHAEMETZINCIN-2"/>
    <property type="match status" value="1"/>
</dbReference>
<keyword evidence="5" id="KW-0862">Zinc</keyword>
<dbReference type="CDD" id="cd11375">
    <property type="entry name" value="Peptidase_M54"/>
    <property type="match status" value="1"/>
</dbReference>
<sequence length="196" mass="21561">MKIYLVPIGSVHGQCLDYLAEVLSRLFSADVAVTQSCPLPQGGFDEDRGQYDAAAVFRGLAACAPICKKEQRVLGIIDADVYAQGLDFVFGLTDPRTGYALIALTRLRPEFYSAAGNNALFCERGVKEAVHEVGHSFGLAHCPQASCIMHFSKTIADTDRKDLKFCPACQQKIPQKISARKLPIFEAPAKTRRKFY</sequence>
<dbReference type="RefSeq" id="WP_128700750.1">
    <property type="nucleotide sequence ID" value="NZ_CP019384.1"/>
</dbReference>